<name>A0ABN9TLI2_9DINO</name>
<dbReference type="Proteomes" id="UP001189429">
    <property type="component" value="Unassembled WGS sequence"/>
</dbReference>
<dbReference type="EMBL" id="CAUYUJ010014834">
    <property type="protein sequence ID" value="CAK0846570.1"/>
    <property type="molecule type" value="Genomic_DNA"/>
</dbReference>
<keyword evidence="2" id="KW-1185">Reference proteome</keyword>
<sequence>MAAASLGQPALLVPTFPSWPGAAASGMSERVPLQSSARPFAPDTLVEQLGAGMVVRIGEGPEDVEEGVVAAPATQAPVIAAESVVEQALEHATAVEAAEEPPSMALALDVDTAVELPLAADIPVPKGDEAELVAEPPVTGAGALVVELVVEALVLALAHALAVKLVELFAGPPVMELKLVVVELVVVELVMELELVMEP</sequence>
<gene>
    <name evidence="1" type="ORF">PCOR1329_LOCUS40034</name>
</gene>
<reference evidence="1" key="1">
    <citation type="submission" date="2023-10" db="EMBL/GenBank/DDBJ databases">
        <authorList>
            <person name="Chen Y."/>
            <person name="Shah S."/>
            <person name="Dougan E. K."/>
            <person name="Thang M."/>
            <person name="Chan C."/>
        </authorList>
    </citation>
    <scope>NUCLEOTIDE SEQUENCE [LARGE SCALE GENOMIC DNA]</scope>
</reference>
<accession>A0ABN9TLI2</accession>
<comment type="caution">
    <text evidence="1">The sequence shown here is derived from an EMBL/GenBank/DDBJ whole genome shotgun (WGS) entry which is preliminary data.</text>
</comment>
<proteinExistence type="predicted"/>
<evidence type="ECO:0000313" key="1">
    <source>
        <dbReference type="EMBL" id="CAK0846570.1"/>
    </source>
</evidence>
<evidence type="ECO:0000313" key="2">
    <source>
        <dbReference type="Proteomes" id="UP001189429"/>
    </source>
</evidence>
<organism evidence="1 2">
    <name type="scientific">Prorocentrum cordatum</name>
    <dbReference type="NCBI Taxonomy" id="2364126"/>
    <lineage>
        <taxon>Eukaryota</taxon>
        <taxon>Sar</taxon>
        <taxon>Alveolata</taxon>
        <taxon>Dinophyceae</taxon>
        <taxon>Prorocentrales</taxon>
        <taxon>Prorocentraceae</taxon>
        <taxon>Prorocentrum</taxon>
    </lineage>
</organism>
<protein>
    <submittedName>
        <fullName evidence="1">Uncharacterized protein</fullName>
    </submittedName>
</protein>